<evidence type="ECO:0000256" key="6">
    <source>
        <dbReference type="ARBA" id="ARBA00022989"/>
    </source>
</evidence>
<feature type="domain" description="Ig-like" evidence="12">
    <location>
        <begin position="2199"/>
        <end position="2289"/>
    </location>
</feature>
<feature type="domain" description="Fibronectin type-III" evidence="13">
    <location>
        <begin position="3998"/>
        <end position="4092"/>
    </location>
</feature>
<feature type="domain" description="Ig-like" evidence="12">
    <location>
        <begin position="1246"/>
        <end position="1337"/>
    </location>
</feature>
<feature type="region of interest" description="Disordered" evidence="10">
    <location>
        <begin position="4473"/>
        <end position="4542"/>
    </location>
</feature>
<dbReference type="CDD" id="cd20956">
    <property type="entry name" value="IgI_4_Dscam"/>
    <property type="match status" value="1"/>
</dbReference>
<feature type="domain" description="Ig-like" evidence="12">
    <location>
        <begin position="3058"/>
        <end position="3149"/>
    </location>
</feature>
<keyword evidence="5" id="KW-0130">Cell adhesion</keyword>
<feature type="domain" description="Ig-like" evidence="12">
    <location>
        <begin position="2962"/>
        <end position="3053"/>
    </location>
</feature>
<sequence>MFLNTNKNTTYRIVTTIALFLFKTSNVLSTGAVRCEDETIGPIFMKEPPNRVDFSNTTGAVVECAARGSPAPDVIWVRADGTAVGDVPGLRQVLPNGNLVFPPFRAEDYRQEVHAQVYACLARNQVGTIHSRDVNVRAVVAQHYDTDVNKEYVIMGNSIILKCQVPSFVADFIEVLSWHTDEKEDFYPGENYVVQQQYESEVNNEYVIRGNSAILKCSIPSFVADFVNVISWHDEAENSYTINGTKEGEVVTQYYEAEVVSEYVIRGNTAVLKCNIPSFVADFVKVEAWVDSDGGEYLLTDDIGTTKLNISAKPFYPNCPKSPFIITSIVNGTLTLLVVNQFYEAEILTEYVIRGNSAVLKCSIPSFVADFVKVEAWIDEEGTEITLTDNLVVSQYYVTEAENEYVIRGNAAIVHCKIPSFVSDFVYVESWIMDDGEILMISNTNMTVVSQPYEAEADNEYVIRGNAAIMKCEVPSFVSDFVYVEMWTDSDGGTYFPGNAEAVLQVYEARVNDEFVLRGNTAILKCIVPSFVADFVHVVAWLMDNETVTANENTNIDSGIVHQNYEPRVIDEDVLRGNSAIVKCLIPSFVADYVQVVEWLTDEESLSVFSPNDPEVNYVVSQAYTVNLVEENVLRGNAAIFKCLIPSFVTEYVAVSSWIISEGDDETEIQSNDLNKEVVTQAYTVNLMEESVLRGNAAILKCHISTFVTEYVSVSSWIISEADVDELEIKAESNDLVVSQAYTVNLMEENVLRGNSAIVKCHIPSFVSEYVTVSSWIISEGDIDEKFINTTGYDNLVVSQSYTVNLWEENVLRGNSAILKCHIPSFVTEYVSITSWIISEGDTEELEINLDSDIRLVVSQAYDVKFWEEYVLRGNAAILKCQIPSFVSEYVSVSSWIISEDEIEKEIKLDDSTDLVVSQAYAVNLMEEYVLRGNAAIVKCHIPSFVSEYVTVVSWIVSEGEEEVEIKPDSSDKLDDGKYLVLPSGELHIRDVGPEDGYKSYQCRTKHRLTGETRLSATKGRLVITDHITLINQGPRKLAFSQHAQNQWAVFPQSFLARRPQAVSSLKCSPTWLCYVRHRLSRHPQTEPMGSAAPKVASKMIDITETTINSAKPVGRVPPKFPTMDNSRGFSASVNESVTLLCPAQAFPVPLSRIVSYPSVQSLFLLEHPLFLLQRHRIIMILRKPQEAQCFVKRRGILNQCSEPIASAIPSITAISKAAIHFSQKSPLALLCPAQGFPVPVSRTGPKVTGDGLNRHVGRGGLNLALLCEVQAFPAPLTRWYKFIDGSARKQPVVLNDRVKQVSGTLIIKEAKVEDSGKYLCVVNNSVGGESVETVLTVTAPLKATVEPATQTVDFGRPAVFTCRYEGNPVKTITWLKDGKDMKHHDPILRIESVKKEDKGMYQCFIRNDQESAGASAELKLGGRFEPPQIRHSFGEQTLRSGPSLRLKCVASGNPTPDIAWQLDGEKLNSGERLQIGQFVTADGNVESHLNISSVHTNDGGLYSCIASSKVGSASHSARVNVYGLPYVRPMKKRPVVAGDTLVVHCPVAGYPIDTIVWERDGRILPINRKQKVFPNGTLVIENVERMSDQATYTCVVKNSQAYSARGTLELQVMVPPQILPFEFGDEPANAGDMASVSCAVSKGDQPLNISWIFNGQILYKNNDLGIVLTNINRKTSILNIDSVNGVHRGTYYCVATNPAGSVNHSAVLEVNVPPQITPFEFGEEILNEGETASVSCVMSKGDLPVTFKWLFNGEEIKPRNNIGIVLTTISKKTSILNIEAVNSIHRGSYTCQIRNQAGETNHTTLLSVNVPPQILPFEFGDEPANAGDTASVQCVMNKGDLPAQFSWSLNGRKISQNNALGIAIGSMSRKMSILNIDSVNGTHRGIYVCHVENIAGQVNHSSTLEVNVLPQIHPFTFGDEPANAGDTVGITCMVTKGDKPINITWFLNGRDVTKIQGITVTKIGHKSSSLSIDAVSFIHTGVYTCFVNNQAGHANYSTELVVNVMPQVTPFDFGEEILNAGDTVSLTCTVGKGDLPLKIHWQLNNKPLNTGNGLFINRNGKRISVLSIENVQHEHIGNYTCVAENEAGQSSHSAILNVNVAPQIMPFDFGNEPVNDQEMVVVMCTVSKGDLPLNIEWYFDGKPLKSNVNGVLLTNAKRTSQLTIESVSHHNQGNYTCAVKNQAGFTNHTSELYVNVAPIITPFDFDESVFYGEGVQVMCHVPKGDKPLSFKWSFSGGDVSELSGVNIMNVGDMGSALIIPTVTAKHSGNYTCTASNIVANASHQGTLNVKVAPIISPFEFDEGVFYGESIQVMCHIPKGDMPLNLTWLFQEKPINKNNQVIITKMGARSSILAIPSVSEKHSGNYTCTASNIVASTNHTSVLNVQVPPHIVPFEAEEPVFAGESVQLTCHVSKGDTPLAITWSFHGKELSSHEGIMTTKIGQRTSLLTIPSATASHSGEYSCHASNQAGPAAHSTTVNVHVLPYIVPFEADESVFAGEPVQLNCHVSKGDLPLDIKWHFHGYENTSSHLGIMTTKMTSRTSFLSIAAATADHSGNYTCVATNSAGSTNHSTALNVHVIPNILPFEVDQALFSGESVQMMCHISKGDIPLDVKWEFNGKPLSSELGSFTKVGERSSVLMLPSVTDAHSGNYTCIAKNRAGVARYTTVLKVTVVPYIIPFEVEESIFAGESVHITCHVSKGDRPLQITWSFQGTEIPYHNNMGITTTKLGEKASVLSIPTAMGQHSGNYTCTASNRAGRTHHSALVNIHVPPHIMPFEIEESVFYGESVQMTCHASKGDRPMSISWTFEGQDISSMLGIKTLKMAEQTSFLSIASVTGAHSGNYTCIAKNRAGEDRYSTTLHVNVVPHIKPFELDEAVFAGESVHLDCHVPKGDIPMNITWSFQGQIVTSRMGVKTTSLSERVSVLDIISASGTNSGNYTCTATNRAGTANHTATLNVIGIPPNILPFSFGEKPANVGEYLQAACTVNLGDLPLTITWTFNGQLISLRNNAYLLTNSKRSSLLIIESVDAKHAGSYTCIGENRAGRSTYTSDLIVYVPPKIAPFTSGPEPAFLGDYFALQCIITHGDQPLNIMWTINNQSASKISGVRINSMDRRSSVLTIESIDAKHAGWYNCTASNAGGVVSHVTELVVKVPPLIIPFSFGEVPSSPGDTVVVNCVATKGDLPLEISWTFSSETLDSSLHRDITITPLGFRASVLPRIVPFSFETPLYAGQATQVTCLISEGDLPLDIQWYFEGRPLKEIVGVTATKIAKRASLLLIDPVGWSHSGTYLCLARNAAGSSNFSASLEVHVPPRWILEPTDKAFAQGSDAKVECKADGFPKPQVTWKRAEGDTPGDYKDLKPNNPNVKVEDGTLAITNIQKTNEGYYLCEAVNGIGSGLSAVILISVQAPPQFEIKMRNQTARRSEPAVLQCQAKGEKPIGIIWNMNNKRLEPKSDPRYTIREEILPGGVVSDLSIRRTERSDSALFTCVATNAFGSDDTSINMIIQEVPEAPYGLKVLDKSGRTVQLSWAAPYDGNSPIKKFLIEYKRAKGNWEKDIDRVLVPGDATEAGVFSLRPATAYHIRIVAENELGTSEPSETVTIITAEEAPTGMPQDVKVDAVDKHTLRVTWKPPQPQDWNGELQGYYVGYKLASSNKSFVFETVDISKESGKEHHLDIFNLKTYTQYAMVVQAFNKMGSGPVSNEVRAYTAEGAPSAPPQDVLCTTLTAQTIRVSWVSPPLAAANGLIKAYKVIYGPSETWYDEKSKDTKITASSETILHGLKKFTNYSMEVLATTNGGDGVRSAPIHCQTEQDVPEAPRAVKAVVMGQESILVSWRAPAQPNGVVTHYNVYTQAQNSEPHANKVPASQTSYSATDLKAGRYDFWVTASTIIGEGQPSATASCSPSDKVPAKIASFDESFTATYKEDVKLPCLAVGVPPPNILWKVKGQPLDASERVRQLPEGSLQIAGVAREDAGEYSCHVDNQFGTDTVTHTLSVLAPPFPPQLSIASSSVSSLTLRLKPSMDADQSPAAGYTIHYKQEFGDWETVQIPSNTDTYTLENLFCGSRYQLYVTAYNGIGTGEASDVVIARTRGSKPPVPRAADFIEVGSSSVTLHLKQWLDGGCPMSHFVVENKKKGAAEWNQISNAVKPGGNFVVLDLEPATWYVLRITAHNNAGFNVAEYEFATLTMTGGTIAPLPGNAEDKELPPWVRAWLEPEVLVPILATIVVFIVGMVVICLTLARRNTPHRLRGQKEYYDAVYNTSGAAMGGAGGTLDKRGGLRDELGYIAPPNRKLPPVPGSNYNTCDRVKRQAVIMGAHSTWDPRRHHYERIRRMRRTNSGETISTGMEDEICPYATFHLLGFREEMDPSKAIAFPHHHPSHAGTLAHPHPHPHHPAHSRAGSQSMPRANSRYARKNSQGGQSAIYSTAPEYDDPATCAEEDQYRARYSRPMYACGPEYDEPACCAPEDEQYTGAYGTPYSDHYGSRPSIGTRKCGSSPEPPPPPPRNNTDNNCSSSFNESKDSNEISEAECDQPRNYPGMRHTN</sequence>
<feature type="domain" description="Ig-like" evidence="12">
    <location>
        <begin position="1428"/>
        <end position="1521"/>
    </location>
</feature>
<dbReference type="InterPro" id="IPR007110">
    <property type="entry name" value="Ig-like_dom"/>
</dbReference>
<evidence type="ECO:0000256" key="5">
    <source>
        <dbReference type="ARBA" id="ARBA00022889"/>
    </source>
</evidence>
<feature type="domain" description="Ig-like" evidence="12">
    <location>
        <begin position="2294"/>
        <end position="2386"/>
    </location>
</feature>
<dbReference type="GO" id="GO:0007156">
    <property type="term" value="P:homophilic cell adhesion via plasma membrane adhesion molecules"/>
    <property type="evidence" value="ECO:0007669"/>
    <property type="project" value="TreeGrafter"/>
</dbReference>
<dbReference type="Pfam" id="PF13927">
    <property type="entry name" value="Ig_3"/>
    <property type="match status" value="19"/>
</dbReference>
<dbReference type="InterPro" id="IPR003598">
    <property type="entry name" value="Ig_sub2"/>
</dbReference>
<dbReference type="FunFam" id="2.60.40.10:FF:000310">
    <property type="entry name" value="Down syndrome cell adhesion molecule, isoform D"/>
    <property type="match status" value="1"/>
</dbReference>
<feature type="domain" description="Fibronectin type-III" evidence="13">
    <location>
        <begin position="3816"/>
        <end position="3906"/>
    </location>
</feature>
<gene>
    <name evidence="14" type="ORF">DCHRY22_LOCUS12733</name>
</gene>
<feature type="domain" description="Ig-like" evidence="12">
    <location>
        <begin position="3410"/>
        <end position="3502"/>
    </location>
</feature>
<feature type="domain" description="Ig-like" evidence="12">
    <location>
        <begin position="2866"/>
        <end position="2956"/>
    </location>
</feature>
<keyword evidence="2 11" id="KW-0812">Transmembrane</keyword>
<feature type="domain" description="Ig-like" evidence="12">
    <location>
        <begin position="1617"/>
        <end position="1710"/>
    </location>
</feature>
<dbReference type="FunFam" id="2.60.40.10:FF:000308">
    <property type="entry name" value="Down syndrome cell adhesion molecule, isoform D"/>
    <property type="match status" value="1"/>
</dbReference>
<feature type="domain" description="Ig-like" evidence="12">
    <location>
        <begin position="1341"/>
        <end position="1420"/>
    </location>
</feature>
<dbReference type="Pfam" id="PF07679">
    <property type="entry name" value="I-set"/>
    <property type="match status" value="5"/>
</dbReference>
<feature type="domain" description="Fibronectin type-III" evidence="13">
    <location>
        <begin position="3511"/>
        <end position="3606"/>
    </location>
</feature>
<feature type="domain" description="Fibronectin type-III" evidence="13">
    <location>
        <begin position="3716"/>
        <end position="3812"/>
    </location>
</feature>
<dbReference type="GO" id="GO:0070593">
    <property type="term" value="P:dendrite self-avoidance"/>
    <property type="evidence" value="ECO:0007669"/>
    <property type="project" value="TreeGrafter"/>
</dbReference>
<feature type="domain" description="Ig-like" evidence="12">
    <location>
        <begin position="1813"/>
        <end position="1908"/>
    </location>
</feature>
<dbReference type="SMART" id="SM00408">
    <property type="entry name" value="IGc2"/>
    <property type="match status" value="25"/>
</dbReference>
<evidence type="ECO:0000313" key="14">
    <source>
        <dbReference type="EMBL" id="CAG9578676.1"/>
    </source>
</evidence>
<dbReference type="FunFam" id="2.60.40.10:FF:000324">
    <property type="entry name" value="Down syndrome cell adhesion molecule, isoform D"/>
    <property type="match status" value="1"/>
</dbReference>
<feature type="domain" description="Fibronectin type-III" evidence="13">
    <location>
        <begin position="3611"/>
        <end position="3711"/>
    </location>
</feature>
<evidence type="ECO:0000259" key="12">
    <source>
        <dbReference type="PROSITE" id="PS50835"/>
    </source>
</evidence>
<dbReference type="InterPro" id="IPR003961">
    <property type="entry name" value="FN3_dom"/>
</dbReference>
<dbReference type="PANTHER" id="PTHR10075">
    <property type="entry name" value="BASIGIN RELATED"/>
    <property type="match status" value="1"/>
</dbReference>
<dbReference type="Pfam" id="PF25059">
    <property type="entry name" value="FN3_DSCAM-DSCAML_C"/>
    <property type="match status" value="1"/>
</dbReference>
<dbReference type="SUPFAM" id="SSF48726">
    <property type="entry name" value="Immunoglobulin"/>
    <property type="match status" value="25"/>
</dbReference>
<dbReference type="Gene3D" id="2.60.40.10">
    <property type="entry name" value="Immunoglobulins"/>
    <property type="match status" value="46"/>
</dbReference>
<dbReference type="FunFam" id="2.60.40.10:FF:000394">
    <property type="entry name" value="Down syndrome cell adhesion molecule, isoform J"/>
    <property type="match status" value="1"/>
</dbReference>
<dbReference type="GO" id="GO:0005886">
    <property type="term" value="C:plasma membrane"/>
    <property type="evidence" value="ECO:0007669"/>
    <property type="project" value="TreeGrafter"/>
</dbReference>
<reference evidence="14" key="1">
    <citation type="submission" date="2021-09" db="EMBL/GenBank/DDBJ databases">
        <authorList>
            <person name="Martin H S."/>
        </authorList>
    </citation>
    <scope>NUCLEOTIDE SEQUENCE</scope>
</reference>
<organism evidence="14 15">
    <name type="scientific">Danaus chrysippus</name>
    <name type="common">African queen</name>
    <dbReference type="NCBI Taxonomy" id="151541"/>
    <lineage>
        <taxon>Eukaryota</taxon>
        <taxon>Metazoa</taxon>
        <taxon>Ecdysozoa</taxon>
        <taxon>Arthropoda</taxon>
        <taxon>Hexapoda</taxon>
        <taxon>Insecta</taxon>
        <taxon>Pterygota</taxon>
        <taxon>Neoptera</taxon>
        <taxon>Endopterygota</taxon>
        <taxon>Lepidoptera</taxon>
        <taxon>Glossata</taxon>
        <taxon>Ditrysia</taxon>
        <taxon>Papilionoidea</taxon>
        <taxon>Nymphalidae</taxon>
        <taxon>Danainae</taxon>
        <taxon>Danaini</taxon>
        <taxon>Danaina</taxon>
        <taxon>Danaus</taxon>
        <taxon>Anosia</taxon>
    </lineage>
</organism>
<accession>A0A8J2W3Z7</accession>
<feature type="domain" description="Ig-like" evidence="12">
    <location>
        <begin position="3312"/>
        <end position="3405"/>
    </location>
</feature>
<evidence type="ECO:0000256" key="7">
    <source>
        <dbReference type="ARBA" id="ARBA00023136"/>
    </source>
</evidence>
<dbReference type="InterPro" id="IPR056754">
    <property type="entry name" value="DSCAM/DSCAML_C"/>
</dbReference>
<protein>
    <submittedName>
        <fullName evidence="14">(African queen) hypothetical protein</fullName>
    </submittedName>
</protein>
<evidence type="ECO:0000256" key="9">
    <source>
        <dbReference type="ARBA" id="ARBA00023319"/>
    </source>
</evidence>
<feature type="domain" description="Ig-like" evidence="12">
    <location>
        <begin position="1715"/>
        <end position="1808"/>
    </location>
</feature>
<keyword evidence="9" id="KW-0393">Immunoglobulin domain</keyword>
<evidence type="ECO:0000256" key="10">
    <source>
        <dbReference type="SAM" id="MobiDB-lite"/>
    </source>
</evidence>
<dbReference type="InterPro" id="IPR013098">
    <property type="entry name" value="Ig_I-set"/>
</dbReference>
<dbReference type="SUPFAM" id="SSF49265">
    <property type="entry name" value="Fibronectin type III"/>
    <property type="match status" value="3"/>
</dbReference>
<comment type="caution">
    <text evidence="14">The sequence shown here is derived from an EMBL/GenBank/DDBJ whole genome shotgun (WGS) entry which is preliminary data.</text>
</comment>
<dbReference type="EMBL" id="CAKASE010000078">
    <property type="protein sequence ID" value="CAG9578676.1"/>
    <property type="molecule type" value="Genomic_DNA"/>
</dbReference>
<dbReference type="FunFam" id="2.60.40.10:FF:000230">
    <property type="entry name" value="Down syndrome cell adhesion molecule, isoform D"/>
    <property type="match status" value="1"/>
</dbReference>
<dbReference type="OrthoDB" id="5982258at2759"/>
<feature type="domain" description="Ig-like" evidence="12">
    <location>
        <begin position="2103"/>
        <end position="2196"/>
    </location>
</feature>
<comment type="subcellular location">
    <subcellularLocation>
        <location evidence="1">Membrane</location>
        <topology evidence="1">Single-pass membrane protein</topology>
    </subcellularLocation>
</comment>
<feature type="compositionally biased region" description="Polar residues" evidence="10">
    <location>
        <begin position="4413"/>
        <end position="4423"/>
    </location>
</feature>
<dbReference type="GO" id="GO:0030424">
    <property type="term" value="C:axon"/>
    <property type="evidence" value="ECO:0007669"/>
    <property type="project" value="TreeGrafter"/>
</dbReference>
<dbReference type="InterPro" id="IPR013783">
    <property type="entry name" value="Ig-like_fold"/>
</dbReference>
<keyword evidence="15" id="KW-1185">Reference proteome</keyword>
<feature type="domain" description="Ig-like" evidence="12">
    <location>
        <begin position="2674"/>
        <end position="2766"/>
    </location>
</feature>
<dbReference type="SMART" id="SM00409">
    <property type="entry name" value="IG"/>
    <property type="match status" value="26"/>
</dbReference>
<dbReference type="Proteomes" id="UP000789524">
    <property type="component" value="Unassembled WGS sequence"/>
</dbReference>
<keyword evidence="3" id="KW-0732">Signal</keyword>
<feature type="domain" description="Ig-like" evidence="12">
    <location>
        <begin position="2007"/>
        <end position="2098"/>
    </location>
</feature>
<dbReference type="FunFam" id="2.60.40.10:FF:000093">
    <property type="entry name" value="Down syndrome cell adhesion molecule, isoform B"/>
    <property type="match status" value="1"/>
</dbReference>
<feature type="compositionally biased region" description="Basic residues" evidence="10">
    <location>
        <begin position="4386"/>
        <end position="4395"/>
    </location>
</feature>
<dbReference type="SMART" id="SM00060">
    <property type="entry name" value="FN3"/>
    <property type="match status" value="6"/>
</dbReference>
<feature type="domain" description="Ig-like" evidence="12">
    <location>
        <begin position="567"/>
        <end position="656"/>
    </location>
</feature>
<feature type="domain" description="Fibronectin type-III" evidence="13">
    <location>
        <begin position="4096"/>
        <end position="4191"/>
    </location>
</feature>
<feature type="domain" description="Ig-like" evidence="12">
    <location>
        <begin position="3908"/>
        <end position="3994"/>
    </location>
</feature>
<feature type="domain" description="Ig-like" evidence="12">
    <location>
        <begin position="1526"/>
        <end position="1610"/>
    </location>
</feature>
<keyword evidence="7 11" id="KW-0472">Membrane</keyword>
<evidence type="ECO:0000256" key="1">
    <source>
        <dbReference type="ARBA" id="ARBA00004167"/>
    </source>
</evidence>
<feature type="domain" description="Ig-like" evidence="12">
    <location>
        <begin position="3217"/>
        <end position="3307"/>
    </location>
</feature>
<evidence type="ECO:0000256" key="4">
    <source>
        <dbReference type="ARBA" id="ARBA00022737"/>
    </source>
</evidence>
<keyword evidence="8" id="KW-1015">Disulfide bond</keyword>
<dbReference type="Pfam" id="PF12355">
    <property type="entry name" value="Dscam_C"/>
    <property type="match status" value="1"/>
</dbReference>
<evidence type="ECO:0000259" key="13">
    <source>
        <dbReference type="PROSITE" id="PS50853"/>
    </source>
</evidence>
<dbReference type="GO" id="GO:0042802">
    <property type="term" value="F:identical protein binding"/>
    <property type="evidence" value="ECO:0007669"/>
    <property type="project" value="UniProtKB-ARBA"/>
</dbReference>
<dbReference type="FunFam" id="2.60.40.10:FF:000311">
    <property type="entry name" value="Down syndrome cell adhesion molecule, isoform D"/>
    <property type="match status" value="1"/>
</dbReference>
<name>A0A8J2W3Z7_9NEOP</name>
<keyword evidence="4" id="KW-0677">Repeat</keyword>
<dbReference type="FunFam" id="2.60.40.10:FF:000410">
    <property type="entry name" value="Down syndrome cell adhesion molecule, isoform H"/>
    <property type="match status" value="1"/>
</dbReference>
<proteinExistence type="predicted"/>
<dbReference type="Pfam" id="PF00041">
    <property type="entry name" value="fn3"/>
    <property type="match status" value="5"/>
</dbReference>
<dbReference type="PROSITE" id="PS50853">
    <property type="entry name" value="FN3"/>
    <property type="match status" value="6"/>
</dbReference>
<dbReference type="PROSITE" id="PS50835">
    <property type="entry name" value="IG_LIKE"/>
    <property type="match status" value="26"/>
</dbReference>
<dbReference type="InterPro" id="IPR021012">
    <property type="entry name" value="Dscam1_C"/>
</dbReference>
<evidence type="ECO:0000313" key="15">
    <source>
        <dbReference type="Proteomes" id="UP000789524"/>
    </source>
</evidence>
<dbReference type="InterPro" id="IPR003599">
    <property type="entry name" value="Ig_sub"/>
</dbReference>
<feature type="domain" description="Ig-like" evidence="12">
    <location>
        <begin position="1911"/>
        <end position="2004"/>
    </location>
</feature>
<evidence type="ECO:0000256" key="3">
    <source>
        <dbReference type="ARBA" id="ARBA00022729"/>
    </source>
</evidence>
<feature type="transmembrane region" description="Helical" evidence="11">
    <location>
        <begin position="4216"/>
        <end position="4239"/>
    </location>
</feature>
<feature type="domain" description="Ig-like" evidence="12">
    <location>
        <begin position="2484"/>
        <end position="2575"/>
    </location>
</feature>
<dbReference type="GO" id="GO:0007411">
    <property type="term" value="P:axon guidance"/>
    <property type="evidence" value="ECO:0007669"/>
    <property type="project" value="TreeGrafter"/>
</dbReference>
<dbReference type="FunFam" id="2.60.40.10:FF:000719">
    <property type="entry name" value="nephrin isoform X1"/>
    <property type="match status" value="1"/>
</dbReference>
<evidence type="ECO:0000256" key="11">
    <source>
        <dbReference type="SAM" id="Phobius"/>
    </source>
</evidence>
<evidence type="ECO:0000256" key="2">
    <source>
        <dbReference type="ARBA" id="ARBA00022692"/>
    </source>
</evidence>
<dbReference type="FunFam" id="2.60.40.10:FF:000017">
    <property type="entry name" value="Down syndrome cell adhesion molecule b"/>
    <property type="match status" value="14"/>
</dbReference>
<feature type="domain" description="Ig-like" evidence="12">
    <location>
        <begin position="2580"/>
        <end position="2671"/>
    </location>
</feature>
<feature type="compositionally biased region" description="Polar residues" evidence="10">
    <location>
        <begin position="4505"/>
        <end position="4516"/>
    </location>
</feature>
<dbReference type="FunFam" id="2.60.40.10:FF:000498">
    <property type="entry name" value="Down syndrome cell adhesion molecule, isoform J"/>
    <property type="match status" value="1"/>
</dbReference>
<dbReference type="FunFam" id="2.60.40.10:FF:000302">
    <property type="entry name" value="Down syndrome cell adhesion molecule, isoform D"/>
    <property type="match status" value="1"/>
</dbReference>
<dbReference type="InterPro" id="IPR036116">
    <property type="entry name" value="FN3_sf"/>
</dbReference>
<dbReference type="FunFam" id="2.60.40.10:FF:000333">
    <property type="entry name" value="Down syndrome cell adhesion molecule"/>
    <property type="match status" value="4"/>
</dbReference>
<dbReference type="CDD" id="cd20958">
    <property type="entry name" value="IgI_5_Dscam"/>
    <property type="match status" value="1"/>
</dbReference>
<feature type="domain" description="Ig-like" evidence="12">
    <location>
        <begin position="2389"/>
        <end position="2479"/>
    </location>
</feature>
<keyword evidence="6 11" id="KW-1133">Transmembrane helix</keyword>
<dbReference type="PANTHER" id="PTHR10075:SF53">
    <property type="entry name" value="DOWN SYNDROME CELL ADHESION MOLECULE 1, ISOFORM BQ"/>
    <property type="match status" value="1"/>
</dbReference>
<feature type="domain" description="Ig-like" evidence="12">
    <location>
        <begin position="42"/>
        <end position="135"/>
    </location>
</feature>
<feature type="region of interest" description="Disordered" evidence="10">
    <location>
        <begin position="4374"/>
        <end position="4434"/>
    </location>
</feature>
<feature type="domain" description="Ig-like" evidence="12">
    <location>
        <begin position="2771"/>
        <end position="2861"/>
    </location>
</feature>
<dbReference type="InterPro" id="IPR036179">
    <property type="entry name" value="Ig-like_dom_sf"/>
</dbReference>
<dbReference type="CDD" id="cd00063">
    <property type="entry name" value="FN3"/>
    <property type="match status" value="6"/>
</dbReference>
<dbReference type="GO" id="GO:0098632">
    <property type="term" value="F:cell-cell adhesion mediator activity"/>
    <property type="evidence" value="ECO:0007669"/>
    <property type="project" value="TreeGrafter"/>
</dbReference>
<evidence type="ECO:0000256" key="8">
    <source>
        <dbReference type="ARBA" id="ARBA00023157"/>
    </source>
</evidence>